<sequence>MILYDCLIDSGADQCVFDSNVADALRINLKSGKRKPLKGIEGTGIIGYEHTINLRVVGKNFNTKVLFSGDILPNSYGVLGTRGFFDNFDVNFRYREKYFEVF</sequence>
<dbReference type="Proteomes" id="UP000178870">
    <property type="component" value="Unassembled WGS sequence"/>
</dbReference>
<evidence type="ECO:0000313" key="2">
    <source>
        <dbReference type="Proteomes" id="UP000178870"/>
    </source>
</evidence>
<gene>
    <name evidence="1" type="ORF">A2803_01160</name>
</gene>
<organism evidence="1 2">
    <name type="scientific">Candidatus Woesebacteria bacterium RIFCSPHIGHO2_01_FULL_44_21</name>
    <dbReference type="NCBI Taxonomy" id="1802503"/>
    <lineage>
        <taxon>Bacteria</taxon>
        <taxon>Candidatus Woeseibacteriota</taxon>
    </lineage>
</organism>
<protein>
    <recommendedName>
        <fullName evidence="3">Peptidase A2 domain-containing protein</fullName>
    </recommendedName>
</protein>
<name>A0A1F7YWZ7_9BACT</name>
<accession>A0A1F7YWZ7</accession>
<dbReference type="EMBL" id="MGGP01000020">
    <property type="protein sequence ID" value="OGM31876.1"/>
    <property type="molecule type" value="Genomic_DNA"/>
</dbReference>
<proteinExistence type="predicted"/>
<evidence type="ECO:0008006" key="3">
    <source>
        <dbReference type="Google" id="ProtNLM"/>
    </source>
</evidence>
<dbReference type="InterPro" id="IPR021109">
    <property type="entry name" value="Peptidase_aspartic_dom_sf"/>
</dbReference>
<reference evidence="1 2" key="1">
    <citation type="journal article" date="2016" name="Nat. Commun.">
        <title>Thousands of microbial genomes shed light on interconnected biogeochemical processes in an aquifer system.</title>
        <authorList>
            <person name="Anantharaman K."/>
            <person name="Brown C.T."/>
            <person name="Hug L.A."/>
            <person name="Sharon I."/>
            <person name="Castelle C.J."/>
            <person name="Probst A.J."/>
            <person name="Thomas B.C."/>
            <person name="Singh A."/>
            <person name="Wilkins M.J."/>
            <person name="Karaoz U."/>
            <person name="Brodie E.L."/>
            <person name="Williams K.H."/>
            <person name="Hubbard S.S."/>
            <person name="Banfield J.F."/>
        </authorList>
    </citation>
    <scope>NUCLEOTIDE SEQUENCE [LARGE SCALE GENOMIC DNA]</scope>
</reference>
<evidence type="ECO:0000313" key="1">
    <source>
        <dbReference type="EMBL" id="OGM31876.1"/>
    </source>
</evidence>
<dbReference type="AlphaFoldDB" id="A0A1F7YWZ7"/>
<dbReference type="SUPFAM" id="SSF50630">
    <property type="entry name" value="Acid proteases"/>
    <property type="match status" value="1"/>
</dbReference>
<comment type="caution">
    <text evidence="1">The sequence shown here is derived from an EMBL/GenBank/DDBJ whole genome shotgun (WGS) entry which is preliminary data.</text>
</comment>
<dbReference type="Gene3D" id="2.40.70.10">
    <property type="entry name" value="Acid Proteases"/>
    <property type="match status" value="1"/>
</dbReference>